<sequence>MQVSDEKLRQILLERERLQNPPQSTEKATGVGIARFIVSCHDVRAVLDLAKEVLITVNNHSTQNWPSLDEWSNVLPSQFVDGFLPEPTETEREKQIQNWGGLSYEEKLTEASIDNEWTLSSWLSWLEPGEREWFWWNAVLFDAPLNNSHFIIEVTALDSPFMSGALKWLFKVCGAEEVISEDDL</sequence>
<name>A0A447KP91_SEROD</name>
<dbReference type="RefSeq" id="WP_127913635.1">
    <property type="nucleotide sequence ID" value="NZ_JAEKCK010000011.1"/>
</dbReference>
<dbReference type="KEGG" id="sof:NCTC11214_01658"/>
<reference evidence="1 2" key="1">
    <citation type="submission" date="2018-12" db="EMBL/GenBank/DDBJ databases">
        <authorList>
            <consortium name="Pathogen Informatics"/>
        </authorList>
    </citation>
    <scope>NUCLEOTIDE SEQUENCE [LARGE SCALE GENOMIC DNA]</scope>
    <source>
        <strain evidence="1 2">NCTC11214</strain>
    </source>
</reference>
<dbReference type="Proteomes" id="UP000281391">
    <property type="component" value="Chromosome"/>
</dbReference>
<dbReference type="EMBL" id="LR134117">
    <property type="protein sequence ID" value="VDZ55193.1"/>
    <property type="molecule type" value="Genomic_DNA"/>
</dbReference>
<organism evidence="1 2">
    <name type="scientific">Serratia odorifera</name>
    <dbReference type="NCBI Taxonomy" id="618"/>
    <lineage>
        <taxon>Bacteria</taxon>
        <taxon>Pseudomonadati</taxon>
        <taxon>Pseudomonadota</taxon>
        <taxon>Gammaproteobacteria</taxon>
        <taxon>Enterobacterales</taxon>
        <taxon>Yersiniaceae</taxon>
        <taxon>Serratia</taxon>
    </lineage>
</organism>
<proteinExistence type="predicted"/>
<evidence type="ECO:0000313" key="1">
    <source>
        <dbReference type="EMBL" id="VDZ55193.1"/>
    </source>
</evidence>
<accession>A0A447KP91</accession>
<protein>
    <submittedName>
        <fullName evidence="1">Uncharacterized protein</fullName>
    </submittedName>
</protein>
<dbReference type="AlphaFoldDB" id="A0A447KP91"/>
<evidence type="ECO:0000313" key="2">
    <source>
        <dbReference type="Proteomes" id="UP000281391"/>
    </source>
</evidence>
<gene>
    <name evidence="1" type="ORF">NCTC11214_01658</name>
</gene>